<dbReference type="SUPFAM" id="SSF50800">
    <property type="entry name" value="PK beta-barrel domain-like"/>
    <property type="match status" value="1"/>
</dbReference>
<dbReference type="EMBL" id="JABEND010000002">
    <property type="protein sequence ID" value="NNG35126.1"/>
    <property type="molecule type" value="Genomic_DNA"/>
</dbReference>
<reference evidence="3 4" key="1">
    <citation type="submission" date="2020-05" db="EMBL/GenBank/DDBJ databases">
        <title>Nakamurella sp. DB0629 isolated from air conditioner.</title>
        <authorList>
            <person name="Kim D.H."/>
            <person name="Kim D.-U."/>
        </authorList>
    </citation>
    <scope>NUCLEOTIDE SEQUENCE [LARGE SCALE GENOMIC DNA]</scope>
    <source>
        <strain evidence="3 4">DB0629</strain>
    </source>
</reference>
<dbReference type="Proteomes" id="UP000562984">
    <property type="component" value="Unassembled WGS sequence"/>
</dbReference>
<name>A0A849A653_9ACTN</name>
<gene>
    <name evidence="3" type="ORF">HKD39_05260</name>
</gene>
<feature type="domain" description="MOSC" evidence="2">
    <location>
        <begin position="137"/>
        <end position="291"/>
    </location>
</feature>
<protein>
    <submittedName>
        <fullName evidence="3">MOSC domain-containing protein</fullName>
    </submittedName>
</protein>
<comment type="caution">
    <text evidence="3">The sequence shown here is derived from an EMBL/GenBank/DDBJ whole genome shotgun (WGS) entry which is preliminary data.</text>
</comment>
<dbReference type="GO" id="GO:0030151">
    <property type="term" value="F:molybdenum ion binding"/>
    <property type="evidence" value="ECO:0007669"/>
    <property type="project" value="InterPro"/>
</dbReference>
<dbReference type="GO" id="GO:0003824">
    <property type="term" value="F:catalytic activity"/>
    <property type="evidence" value="ECO:0007669"/>
    <property type="project" value="InterPro"/>
</dbReference>
<organism evidence="3 4">
    <name type="scientific">Nakamurella aerolata</name>
    <dbReference type="NCBI Taxonomy" id="1656892"/>
    <lineage>
        <taxon>Bacteria</taxon>
        <taxon>Bacillati</taxon>
        <taxon>Actinomycetota</taxon>
        <taxon>Actinomycetes</taxon>
        <taxon>Nakamurellales</taxon>
        <taxon>Nakamurellaceae</taxon>
        <taxon>Nakamurella</taxon>
    </lineage>
</organism>
<feature type="compositionally biased region" description="Pro residues" evidence="1">
    <location>
        <begin position="10"/>
        <end position="25"/>
    </location>
</feature>
<dbReference type="AlphaFoldDB" id="A0A849A653"/>
<dbReference type="GO" id="GO:0030170">
    <property type="term" value="F:pyridoxal phosphate binding"/>
    <property type="evidence" value="ECO:0007669"/>
    <property type="project" value="InterPro"/>
</dbReference>
<evidence type="ECO:0000313" key="3">
    <source>
        <dbReference type="EMBL" id="NNG35126.1"/>
    </source>
</evidence>
<dbReference type="InterPro" id="IPR005302">
    <property type="entry name" value="MoCF_Sase_C"/>
</dbReference>
<dbReference type="InterPro" id="IPR011037">
    <property type="entry name" value="Pyrv_Knase-like_insert_dom_sf"/>
</dbReference>
<proteinExistence type="predicted"/>
<feature type="region of interest" description="Disordered" evidence="1">
    <location>
        <begin position="1"/>
        <end position="37"/>
    </location>
</feature>
<dbReference type="Pfam" id="PF03473">
    <property type="entry name" value="MOSC"/>
    <property type="match status" value="1"/>
</dbReference>
<evidence type="ECO:0000313" key="4">
    <source>
        <dbReference type="Proteomes" id="UP000562984"/>
    </source>
</evidence>
<feature type="compositionally biased region" description="Low complexity" evidence="1">
    <location>
        <begin position="26"/>
        <end position="37"/>
    </location>
</feature>
<evidence type="ECO:0000256" key="1">
    <source>
        <dbReference type="SAM" id="MobiDB-lite"/>
    </source>
</evidence>
<evidence type="ECO:0000259" key="2">
    <source>
        <dbReference type="PROSITE" id="PS51340"/>
    </source>
</evidence>
<accession>A0A849A653</accession>
<dbReference type="RefSeq" id="WP_171198744.1">
    <property type="nucleotide sequence ID" value="NZ_JABEND010000002.1"/>
</dbReference>
<dbReference type="PROSITE" id="PS51340">
    <property type="entry name" value="MOSC"/>
    <property type="match status" value="1"/>
</dbReference>
<sequence>MSSQPSSPVSLPPAFPSPSPLPPAAAPHRSAAPHLPSGTVRRLGLAAVKGTRHTELAELAITGSGPDGDRRFAFCAADRSRVLHTIANPALVAVRAQWREPLLTLRFPDGSVVSDQLTPGAEFAADYWGRVAKLRLLRSRHAAAMSDYLGTDVVLAAAPAGDVVYGGAVTVVTTSDLVELAERVGDPAVAQEDWRFRATITVDDGVTAGESPRLGNAVPGALVQLGEAVLRVRGRIPRCAVIDIGAGGRSDRRLMAALATYRRRAGEVYFGLDCAVQRPGRVRNGDPALWAGQALR</sequence>
<keyword evidence="4" id="KW-1185">Reference proteome</keyword>